<protein>
    <submittedName>
        <fullName evidence="1">Uncharacterized protein</fullName>
    </submittedName>
</protein>
<organism evidence="1 2">
    <name type="scientific">Canavalia gladiata</name>
    <name type="common">Sword bean</name>
    <name type="synonym">Dolichos gladiatus</name>
    <dbReference type="NCBI Taxonomy" id="3824"/>
    <lineage>
        <taxon>Eukaryota</taxon>
        <taxon>Viridiplantae</taxon>
        <taxon>Streptophyta</taxon>
        <taxon>Embryophyta</taxon>
        <taxon>Tracheophyta</taxon>
        <taxon>Spermatophyta</taxon>
        <taxon>Magnoliopsida</taxon>
        <taxon>eudicotyledons</taxon>
        <taxon>Gunneridae</taxon>
        <taxon>Pentapetalae</taxon>
        <taxon>rosids</taxon>
        <taxon>fabids</taxon>
        <taxon>Fabales</taxon>
        <taxon>Fabaceae</taxon>
        <taxon>Papilionoideae</taxon>
        <taxon>50 kb inversion clade</taxon>
        <taxon>NPAAA clade</taxon>
        <taxon>indigoferoid/millettioid clade</taxon>
        <taxon>Phaseoleae</taxon>
        <taxon>Canavalia</taxon>
    </lineage>
</organism>
<comment type="caution">
    <text evidence="1">The sequence shown here is derived from an EMBL/GenBank/DDBJ whole genome shotgun (WGS) entry which is preliminary data.</text>
</comment>
<proteinExistence type="predicted"/>
<name>A0AAN9JYI0_CANGL</name>
<dbReference type="AlphaFoldDB" id="A0AAN9JYI0"/>
<evidence type="ECO:0000313" key="2">
    <source>
        <dbReference type="Proteomes" id="UP001367508"/>
    </source>
</evidence>
<gene>
    <name evidence="1" type="ORF">VNO77_44203</name>
</gene>
<dbReference type="EMBL" id="JAYMYQ010000011">
    <property type="protein sequence ID" value="KAK7306277.1"/>
    <property type="molecule type" value="Genomic_DNA"/>
</dbReference>
<evidence type="ECO:0000313" key="1">
    <source>
        <dbReference type="EMBL" id="KAK7306277.1"/>
    </source>
</evidence>
<sequence>MIEDDGRITSPSDTGGKKGIAACTSLSLASRYVYALVGRDESGLRRRGTGSELIREVYPRTEFALPCFVSPIERPSWLTRALLRPSPISFDRSSIGVRHQSGPGTSQCKLFFTIACLLQWKFCLIDERSRELEGNVRFGCSFKSPWFFSVLLALLLLLESPI</sequence>
<accession>A0AAN9JYI0</accession>
<dbReference type="Proteomes" id="UP001367508">
    <property type="component" value="Unassembled WGS sequence"/>
</dbReference>
<keyword evidence="2" id="KW-1185">Reference proteome</keyword>
<reference evidence="1 2" key="1">
    <citation type="submission" date="2024-01" db="EMBL/GenBank/DDBJ databases">
        <title>The genomes of 5 underutilized Papilionoideae crops provide insights into root nodulation and disease resistanc.</title>
        <authorList>
            <person name="Jiang F."/>
        </authorList>
    </citation>
    <scope>NUCLEOTIDE SEQUENCE [LARGE SCALE GENOMIC DNA]</scope>
    <source>
        <strain evidence="1">LVBAO_FW01</strain>
        <tissue evidence="1">Leaves</tissue>
    </source>
</reference>